<dbReference type="InterPro" id="IPR000219">
    <property type="entry name" value="DH_dom"/>
</dbReference>
<feature type="compositionally biased region" description="Polar residues" evidence="1">
    <location>
        <begin position="370"/>
        <end position="383"/>
    </location>
</feature>
<feature type="region of interest" description="Disordered" evidence="1">
    <location>
        <begin position="328"/>
        <end position="425"/>
    </location>
</feature>
<evidence type="ECO:0000259" key="2">
    <source>
        <dbReference type="PROSITE" id="PS50010"/>
    </source>
</evidence>
<feature type="region of interest" description="Disordered" evidence="1">
    <location>
        <begin position="896"/>
        <end position="915"/>
    </location>
</feature>
<dbReference type="SUPFAM" id="SSF48065">
    <property type="entry name" value="DBL homology domain (DH-domain)"/>
    <property type="match status" value="1"/>
</dbReference>
<dbReference type="Pfam" id="PF00621">
    <property type="entry name" value="RhoGEF"/>
    <property type="match status" value="1"/>
</dbReference>
<feature type="region of interest" description="Disordered" evidence="1">
    <location>
        <begin position="28"/>
        <end position="134"/>
    </location>
</feature>
<dbReference type="OrthoDB" id="1716625at2759"/>
<feature type="compositionally biased region" description="Pro residues" evidence="1">
    <location>
        <begin position="43"/>
        <end position="52"/>
    </location>
</feature>
<feature type="compositionally biased region" description="Low complexity" evidence="1">
    <location>
        <begin position="1161"/>
        <end position="1171"/>
    </location>
</feature>
<feature type="compositionally biased region" description="Basic and acidic residues" evidence="1">
    <location>
        <begin position="411"/>
        <end position="425"/>
    </location>
</feature>
<accession>A0A4Q1BKX8</accession>
<dbReference type="SMART" id="SM00325">
    <property type="entry name" value="RhoGEF"/>
    <property type="match status" value="1"/>
</dbReference>
<evidence type="ECO:0000313" key="4">
    <source>
        <dbReference type="Proteomes" id="UP000289152"/>
    </source>
</evidence>
<sequence>MGMVLTPLAGVVHGSTLAFPSLAPIPDSRMHTPSLTPPDHFEQPPPVPPHPQPQSSSSGESSRRQSAASLLLMPGSYFSNPTSTPFPITTTSTIVDRPRPQPLSIPRSTSEEPLFSSYPDAGPSRSSSRGSSFRLRSSLALTSLTRHRHRRESSTDTSADEGFVTCVEPAPFAQSSDLPSSNRSFKGRRRAQTMIQADRGFGPQVGRDTPPPRALTFTRSFNSFRRRRASMGSSHVPSELDGPDRGQQWSGMPDRDPRRYPPVSFPFSQRGQSDYTLQSVSTITTVRPLASPSISQRRSSLSTSPHDVLGLTYVSPNPTTQAGEILIPDDLVMPHDPPLRRSSLDATGMLRDDQASPNVDSTDRHRHSDAQSLLSSSMTTTEASDALFSPPGSSDRHPLSSATTSLSRSAKSGDEGVEGQDKEKVTDVSVIRLQRSLEWEARQHRHHRRVENRKMVLLELVETEVTYAEDLKTLVQIYLPQLAALPTVSERTTAMVARNASALLDIHQVLAMRMVEVIKEEGLNFDQQAETSTTEKVERAARRVAALFVENADFLGAYKEYCAGSIAAASLVRHISMRSDYEAFERRCQIISSGQPHSSLQDLLNDADPSYHPSNRSRLRFRDFLITPVQRICRYPLLLNQLASSASSPMPDRTDFFDEQEGIGKDVEAALAVMRSVAEDADEARRLKESEIKSSSVISRMDYHPLITPMFLKSLGTCRLVGSLDVLHHHPTLAPLVPPVKVKYLAAFLYRGYLVLAKVKKGKTYEPRHYLPLEVFQLIDITEGFLPHSIRLVLQEHNFDLAASCETEKEVWSAALCAAKEDSVIPPFELPASVSPFTPRSRRTSLASQPEDDDPPSPKTKRHTLAFPPGEMNMAALTTSPINVIDFKATPVSSPLRSSFGFTPDRQGRPGQPSTILLRRPSATRRLLVDRGLMDVFSESCATARSKAQLHQALFLPDMPPSELRDKLAIKESTMLRRRRSFLDARPASFDIAFTGEIRGSVIPVRPSRSAIKRRTLPPEVLLGEPISRETAELDDKDEASEAATSDYGTMRNLHQSTMSRSDSVISFSPAPTPKRSTTSLRAAYTTGGLLNRRKTASAYNLTSRPFHTTRAKSTPNTPRHVPLPPIMFKHPSETSTVLARDSPRSPVQSLNPTANLNTGSSIKTSESSSTWESFRRTMSFRILNRSKGSITSFDETTQDDDPSSIMSSSYEGVSGRKGSTGGSSYQGVSGQKELTTSSFHDGVDGQTGSTAGSSYDGVSGQKGEDSVVDLSENLKESGSSGSLDRGRGWKWEKEKEVGKDEDGLFTTPKRKRLFGSLSRFTPI</sequence>
<dbReference type="GO" id="GO:0005737">
    <property type="term" value="C:cytoplasm"/>
    <property type="evidence" value="ECO:0007669"/>
    <property type="project" value="TreeGrafter"/>
</dbReference>
<feature type="region of interest" description="Disordered" evidence="1">
    <location>
        <begin position="1026"/>
        <end position="1079"/>
    </location>
</feature>
<comment type="caution">
    <text evidence="3">The sequence shown here is derived from an EMBL/GenBank/DDBJ whole genome shotgun (WGS) entry which is preliminary data.</text>
</comment>
<name>A0A4Q1BKX8_TREME</name>
<dbReference type="VEuPathDB" id="FungiDB:TREMEDRAFT_72967"/>
<feature type="compositionally biased region" description="Basic and acidic residues" evidence="1">
    <location>
        <begin position="1285"/>
        <end position="1303"/>
    </location>
</feature>
<feature type="region of interest" description="Disordered" evidence="1">
    <location>
        <begin position="835"/>
        <end position="866"/>
    </location>
</feature>
<dbReference type="GO" id="GO:0005085">
    <property type="term" value="F:guanyl-nucleotide exchange factor activity"/>
    <property type="evidence" value="ECO:0007669"/>
    <property type="project" value="InterPro"/>
</dbReference>
<dbReference type="PANTHER" id="PTHR45818">
    <property type="entry name" value="PROTEIN VAV"/>
    <property type="match status" value="1"/>
</dbReference>
<feature type="region of interest" description="Disordered" evidence="1">
    <location>
        <begin position="1138"/>
        <end position="1171"/>
    </location>
</feature>
<dbReference type="Proteomes" id="UP000289152">
    <property type="component" value="Unassembled WGS sequence"/>
</dbReference>
<protein>
    <recommendedName>
        <fullName evidence="2">DH domain-containing protein</fullName>
    </recommendedName>
</protein>
<gene>
    <name evidence="3" type="ORF">M231_04313</name>
</gene>
<dbReference type="EMBL" id="SDIL01000048">
    <property type="protein sequence ID" value="RXK38404.1"/>
    <property type="molecule type" value="Genomic_DNA"/>
</dbReference>
<feature type="compositionally biased region" description="Low complexity" evidence="1">
    <location>
        <begin position="124"/>
        <end position="134"/>
    </location>
</feature>
<dbReference type="InParanoid" id="A0A4Q1BKX8"/>
<feature type="compositionally biased region" description="Low complexity" evidence="1">
    <location>
        <begin position="399"/>
        <end position="410"/>
    </location>
</feature>
<reference evidence="3 4" key="1">
    <citation type="submission" date="2016-06" db="EMBL/GenBank/DDBJ databases">
        <title>Evolution of pathogenesis and genome organization in the Tremellales.</title>
        <authorList>
            <person name="Cuomo C."/>
            <person name="Litvintseva A."/>
            <person name="Heitman J."/>
            <person name="Chen Y."/>
            <person name="Sun S."/>
            <person name="Springer D."/>
            <person name="Dromer F."/>
            <person name="Young S."/>
            <person name="Zeng Q."/>
            <person name="Chapman S."/>
            <person name="Gujja S."/>
            <person name="Saif S."/>
            <person name="Birren B."/>
        </authorList>
    </citation>
    <scope>NUCLEOTIDE SEQUENCE [LARGE SCALE GENOMIC DNA]</scope>
    <source>
        <strain evidence="3 4">ATCC 28783</strain>
    </source>
</reference>
<dbReference type="Gene3D" id="1.20.900.10">
    <property type="entry name" value="Dbl homology (DH) domain"/>
    <property type="match status" value="1"/>
</dbReference>
<feature type="region of interest" description="Disordered" evidence="1">
    <location>
        <begin position="1192"/>
        <end position="1304"/>
    </location>
</feature>
<feature type="compositionally biased region" description="Polar residues" evidence="1">
    <location>
        <begin position="1223"/>
        <end position="1240"/>
    </location>
</feature>
<dbReference type="InterPro" id="IPR035899">
    <property type="entry name" value="DBL_dom_sf"/>
</dbReference>
<feature type="domain" description="DH" evidence="2">
    <location>
        <begin position="452"/>
        <end position="684"/>
    </location>
</feature>
<proteinExistence type="predicted"/>
<evidence type="ECO:0000256" key="1">
    <source>
        <dbReference type="SAM" id="MobiDB-lite"/>
    </source>
</evidence>
<dbReference type="OMA" id="HHRRVEN"/>
<dbReference type="STRING" id="5217.A0A4Q1BKX8"/>
<dbReference type="InterPro" id="IPR011993">
    <property type="entry name" value="PH-like_dom_sf"/>
</dbReference>
<keyword evidence="4" id="KW-1185">Reference proteome</keyword>
<dbReference type="SUPFAM" id="SSF50729">
    <property type="entry name" value="PH domain-like"/>
    <property type="match status" value="1"/>
</dbReference>
<dbReference type="PANTHER" id="PTHR45818:SF3">
    <property type="entry name" value="PROTEIN VAV"/>
    <property type="match status" value="1"/>
</dbReference>
<dbReference type="Gene3D" id="2.30.29.30">
    <property type="entry name" value="Pleckstrin-homology domain (PH domain)/Phosphotyrosine-binding domain (PTB)"/>
    <property type="match status" value="1"/>
</dbReference>
<feature type="compositionally biased region" description="Low complexity" evidence="1">
    <location>
        <begin position="53"/>
        <end position="94"/>
    </location>
</feature>
<feature type="compositionally biased region" description="Polar residues" evidence="1">
    <location>
        <begin position="1146"/>
        <end position="1160"/>
    </location>
</feature>
<organism evidence="3 4">
    <name type="scientific">Tremella mesenterica</name>
    <name type="common">Jelly fungus</name>
    <dbReference type="NCBI Taxonomy" id="5217"/>
    <lineage>
        <taxon>Eukaryota</taxon>
        <taxon>Fungi</taxon>
        <taxon>Dikarya</taxon>
        <taxon>Basidiomycota</taxon>
        <taxon>Agaricomycotina</taxon>
        <taxon>Tremellomycetes</taxon>
        <taxon>Tremellales</taxon>
        <taxon>Tremellaceae</taxon>
        <taxon>Tremella</taxon>
    </lineage>
</organism>
<evidence type="ECO:0000313" key="3">
    <source>
        <dbReference type="EMBL" id="RXK38404.1"/>
    </source>
</evidence>
<dbReference type="PROSITE" id="PS50010">
    <property type="entry name" value="DH_2"/>
    <property type="match status" value="1"/>
</dbReference>
<feature type="compositionally biased region" description="Polar residues" evidence="1">
    <location>
        <begin position="1043"/>
        <end position="1067"/>
    </location>
</feature>
<feature type="region of interest" description="Disordered" evidence="1">
    <location>
        <begin position="226"/>
        <end position="270"/>
    </location>
</feature>